<gene>
    <name evidence="1" type="ORF">B1A_22046</name>
</gene>
<feature type="non-terminal residue" evidence="1">
    <location>
        <position position="1"/>
    </location>
</feature>
<reference evidence="1" key="1">
    <citation type="submission" date="2013-08" db="EMBL/GenBank/DDBJ databases">
        <authorList>
            <person name="Mendez C."/>
            <person name="Richter M."/>
            <person name="Ferrer M."/>
            <person name="Sanchez J."/>
        </authorList>
    </citation>
    <scope>NUCLEOTIDE SEQUENCE</scope>
</reference>
<organism evidence="1">
    <name type="scientific">mine drainage metagenome</name>
    <dbReference type="NCBI Taxonomy" id="410659"/>
    <lineage>
        <taxon>unclassified sequences</taxon>
        <taxon>metagenomes</taxon>
        <taxon>ecological metagenomes</taxon>
    </lineage>
</organism>
<accession>T0Z8B4</accession>
<dbReference type="GO" id="GO:0004642">
    <property type="term" value="F:phosphoribosylformylglycinamidine synthase activity"/>
    <property type="evidence" value="ECO:0007669"/>
    <property type="project" value="TreeGrafter"/>
</dbReference>
<dbReference type="AlphaFoldDB" id="T0Z8B4"/>
<dbReference type="SUPFAM" id="SSF52317">
    <property type="entry name" value="Class I glutamine amidotransferase-like"/>
    <property type="match status" value="1"/>
</dbReference>
<dbReference type="PANTHER" id="PTHR10099:SF1">
    <property type="entry name" value="PHOSPHORIBOSYLFORMYLGLYCINAMIDINE SYNTHASE"/>
    <property type="match status" value="1"/>
</dbReference>
<comment type="caution">
    <text evidence="1">The sequence shown here is derived from an EMBL/GenBank/DDBJ whole genome shotgun (WGS) entry which is preliminary data.</text>
</comment>
<dbReference type="InterPro" id="IPR029062">
    <property type="entry name" value="Class_I_gatase-like"/>
</dbReference>
<dbReference type="GO" id="GO:0006164">
    <property type="term" value="P:purine nucleotide biosynthetic process"/>
    <property type="evidence" value="ECO:0007669"/>
    <property type="project" value="TreeGrafter"/>
</dbReference>
<sequence>QIVFRYVTETGSPAVDFPDNPNGSAGAIAGICDTTGRVLGLMPHPERFIDVMHHPFWTRLNGQCSPDGLQLFENAVKYIHNSMAVSV</sequence>
<dbReference type="PANTHER" id="PTHR10099">
    <property type="entry name" value="PHOSPHORIBOSYLFORMYLGLYCINAMIDINE SYNTHASE"/>
    <property type="match status" value="1"/>
</dbReference>
<dbReference type="EMBL" id="AUZX01016296">
    <property type="protein sequence ID" value="EQD26015.1"/>
    <property type="molecule type" value="Genomic_DNA"/>
</dbReference>
<dbReference type="Pfam" id="PF13507">
    <property type="entry name" value="GATase_5"/>
    <property type="match status" value="1"/>
</dbReference>
<dbReference type="GO" id="GO:0005737">
    <property type="term" value="C:cytoplasm"/>
    <property type="evidence" value="ECO:0007669"/>
    <property type="project" value="TreeGrafter"/>
</dbReference>
<proteinExistence type="predicted"/>
<dbReference type="SMART" id="SM01211">
    <property type="entry name" value="GATase_5"/>
    <property type="match status" value="1"/>
</dbReference>
<name>T0Z8B4_9ZZZZ</name>
<protein>
    <submittedName>
        <fullName evidence="1">Phosphoribosylformylglycinamidine synthase I</fullName>
    </submittedName>
</protein>
<evidence type="ECO:0000313" key="1">
    <source>
        <dbReference type="EMBL" id="EQD26015.1"/>
    </source>
</evidence>
<reference evidence="1" key="2">
    <citation type="journal article" date="2014" name="ISME J.">
        <title>Microbial stratification in low pH oxic and suboxic macroscopic growths along an acid mine drainage.</title>
        <authorList>
            <person name="Mendez-Garcia C."/>
            <person name="Mesa V."/>
            <person name="Sprenger R.R."/>
            <person name="Richter M."/>
            <person name="Diez M.S."/>
            <person name="Solano J."/>
            <person name="Bargiela R."/>
            <person name="Golyshina O.V."/>
            <person name="Manteca A."/>
            <person name="Ramos J.L."/>
            <person name="Gallego J.R."/>
            <person name="Llorente I."/>
            <person name="Martins Dos Santos V.A."/>
            <person name="Jensen O.N."/>
            <person name="Pelaez A.I."/>
            <person name="Sanchez J."/>
            <person name="Ferrer M."/>
        </authorList>
    </citation>
    <scope>NUCLEOTIDE SEQUENCE</scope>
</reference>
<dbReference type="Gene3D" id="3.40.50.880">
    <property type="match status" value="1"/>
</dbReference>